<proteinExistence type="inferred from homology"/>
<evidence type="ECO:0000259" key="4">
    <source>
        <dbReference type="Pfam" id="PF26335"/>
    </source>
</evidence>
<dbReference type="SUPFAM" id="SSF56601">
    <property type="entry name" value="beta-lactamase/transpeptidase-like"/>
    <property type="match status" value="1"/>
</dbReference>
<dbReference type="PANTHER" id="PTHR22935:SF95">
    <property type="entry name" value="BETA-LACTAMASE-LIKE 1-RELATED"/>
    <property type="match status" value="1"/>
</dbReference>
<dbReference type="EMBL" id="MU005573">
    <property type="protein sequence ID" value="KAF2688546.1"/>
    <property type="molecule type" value="Genomic_DNA"/>
</dbReference>
<comment type="similarity">
    <text evidence="1">Belongs to the beta-lactamase family.</text>
</comment>
<dbReference type="Pfam" id="PF26335">
    <property type="entry name" value="ARB_00930_C"/>
    <property type="match status" value="1"/>
</dbReference>
<evidence type="ECO:0000313" key="5">
    <source>
        <dbReference type="EMBL" id="KAF2688546.1"/>
    </source>
</evidence>
<feature type="domain" description="Beta-lactamase-like ARB-00930-like C-terminal" evidence="4">
    <location>
        <begin position="421"/>
        <end position="562"/>
    </location>
</feature>
<name>A0A6G1JDI7_9PLEO</name>
<organism evidence="5 6">
    <name type="scientific">Lentithecium fluviatile CBS 122367</name>
    <dbReference type="NCBI Taxonomy" id="1168545"/>
    <lineage>
        <taxon>Eukaryota</taxon>
        <taxon>Fungi</taxon>
        <taxon>Dikarya</taxon>
        <taxon>Ascomycota</taxon>
        <taxon>Pezizomycotina</taxon>
        <taxon>Dothideomycetes</taxon>
        <taxon>Pleosporomycetidae</taxon>
        <taxon>Pleosporales</taxon>
        <taxon>Massarineae</taxon>
        <taxon>Lentitheciaceae</taxon>
        <taxon>Lentithecium</taxon>
    </lineage>
</organism>
<gene>
    <name evidence="5" type="ORF">K458DRAFT_293239</name>
</gene>
<feature type="chain" id="PRO_5026155462" evidence="2">
    <location>
        <begin position="21"/>
        <end position="577"/>
    </location>
</feature>
<protein>
    <submittedName>
        <fullName evidence="5">Beta-lactamase/transpeptidase-like protein</fullName>
    </submittedName>
</protein>
<sequence length="577" mass="63898">MRVAHGTFLAAFSLLALVQAKCYEPTVAHPLPEYDAAHPILRNAFAHIKALLTIAVQAPEYATNSFSVQVTSSKESLWAHHHTARERNASRPDIPEVNGDALYRIASITKAFTVLGILQLHAAGNLSLEDPIDKFFEGLRGERSGSIPWGDITLRSLASQLSGIPREFAQSDMINAPSGLTPEDYGLPPVSRKGLLECDEYSPDYEKACTADDLIRTITAREPLFAPNQQSTYSNVAFELLGLVISNVTNQTYDAYINEAIFKPLHMSKSTLKTPPDSAGVIPSGPEYWDVDEGVQAPTGGIFSSSSDLSKFLRYVLTHYNGITTSANWILPASPGRGVRSYYGMPWEIFHTDRVLLNSQRAVRFVTKGGGLPGYSSIIIILPEYDLGITILVGGPPALFERLQEIVTTELVRAAEQLAILQLQQRYLGTFISPDPSLNSSLVLTADHRGLVLEKFISNSSDVMGTLFPQFFGPDRAKNMYFPLVPTLLYRDEKKQKGERWRFVYADKRTDAEPEVWDDFCPDNIDLLQYAGKPFNELVLWEGPNGIINDIQLTGFRANLTRIIVGADSEGRENLEL</sequence>
<accession>A0A6G1JDI7</accession>
<dbReference type="AlphaFoldDB" id="A0A6G1JDI7"/>
<evidence type="ECO:0000259" key="3">
    <source>
        <dbReference type="Pfam" id="PF00144"/>
    </source>
</evidence>
<dbReference type="InterPro" id="IPR051478">
    <property type="entry name" value="Beta-lactamase-like_AB/R"/>
</dbReference>
<feature type="signal peptide" evidence="2">
    <location>
        <begin position="1"/>
        <end position="20"/>
    </location>
</feature>
<dbReference type="Proteomes" id="UP000799291">
    <property type="component" value="Unassembled WGS sequence"/>
</dbReference>
<evidence type="ECO:0000256" key="1">
    <source>
        <dbReference type="ARBA" id="ARBA00038473"/>
    </source>
</evidence>
<feature type="domain" description="Beta-lactamase-related" evidence="3">
    <location>
        <begin position="60"/>
        <end position="397"/>
    </location>
</feature>
<dbReference type="InterPro" id="IPR058664">
    <property type="entry name" value="ARB_00930-like_C"/>
</dbReference>
<dbReference type="Gene3D" id="3.40.710.10">
    <property type="entry name" value="DD-peptidase/beta-lactamase superfamily"/>
    <property type="match status" value="1"/>
</dbReference>
<dbReference type="InterPro" id="IPR012338">
    <property type="entry name" value="Beta-lactam/transpept-like"/>
</dbReference>
<evidence type="ECO:0000313" key="6">
    <source>
        <dbReference type="Proteomes" id="UP000799291"/>
    </source>
</evidence>
<dbReference type="Pfam" id="PF00144">
    <property type="entry name" value="Beta-lactamase"/>
    <property type="match status" value="1"/>
</dbReference>
<keyword evidence="2" id="KW-0732">Signal</keyword>
<dbReference type="OrthoDB" id="5946976at2759"/>
<evidence type="ECO:0000256" key="2">
    <source>
        <dbReference type="SAM" id="SignalP"/>
    </source>
</evidence>
<keyword evidence="6" id="KW-1185">Reference proteome</keyword>
<reference evidence="5" key="1">
    <citation type="journal article" date="2020" name="Stud. Mycol.">
        <title>101 Dothideomycetes genomes: a test case for predicting lifestyles and emergence of pathogens.</title>
        <authorList>
            <person name="Haridas S."/>
            <person name="Albert R."/>
            <person name="Binder M."/>
            <person name="Bloem J."/>
            <person name="Labutti K."/>
            <person name="Salamov A."/>
            <person name="Andreopoulos B."/>
            <person name="Baker S."/>
            <person name="Barry K."/>
            <person name="Bills G."/>
            <person name="Bluhm B."/>
            <person name="Cannon C."/>
            <person name="Castanera R."/>
            <person name="Culley D."/>
            <person name="Daum C."/>
            <person name="Ezra D."/>
            <person name="Gonzalez J."/>
            <person name="Henrissat B."/>
            <person name="Kuo A."/>
            <person name="Liang C."/>
            <person name="Lipzen A."/>
            <person name="Lutzoni F."/>
            <person name="Magnuson J."/>
            <person name="Mondo S."/>
            <person name="Nolan M."/>
            <person name="Ohm R."/>
            <person name="Pangilinan J."/>
            <person name="Park H.-J."/>
            <person name="Ramirez L."/>
            <person name="Alfaro M."/>
            <person name="Sun H."/>
            <person name="Tritt A."/>
            <person name="Yoshinaga Y."/>
            <person name="Zwiers L.-H."/>
            <person name="Turgeon B."/>
            <person name="Goodwin S."/>
            <person name="Spatafora J."/>
            <person name="Crous P."/>
            <person name="Grigoriev I."/>
        </authorList>
    </citation>
    <scope>NUCLEOTIDE SEQUENCE</scope>
    <source>
        <strain evidence="5">CBS 122367</strain>
    </source>
</reference>
<dbReference type="PANTHER" id="PTHR22935">
    <property type="entry name" value="PENICILLIN-BINDING PROTEIN"/>
    <property type="match status" value="1"/>
</dbReference>
<dbReference type="InterPro" id="IPR001466">
    <property type="entry name" value="Beta-lactam-related"/>
</dbReference>